<organism evidence="1 2">
    <name type="scientific">Spiromyces aspiralis</name>
    <dbReference type="NCBI Taxonomy" id="68401"/>
    <lineage>
        <taxon>Eukaryota</taxon>
        <taxon>Fungi</taxon>
        <taxon>Fungi incertae sedis</taxon>
        <taxon>Zoopagomycota</taxon>
        <taxon>Kickxellomycotina</taxon>
        <taxon>Kickxellomycetes</taxon>
        <taxon>Kickxellales</taxon>
        <taxon>Kickxellaceae</taxon>
        <taxon>Spiromyces</taxon>
    </lineage>
</organism>
<accession>A0ACC1HUX0</accession>
<reference evidence="1" key="1">
    <citation type="submission" date="2022-06" db="EMBL/GenBank/DDBJ databases">
        <title>Phylogenomic reconstructions and comparative analyses of Kickxellomycotina fungi.</title>
        <authorList>
            <person name="Reynolds N.K."/>
            <person name="Stajich J.E."/>
            <person name="Barry K."/>
            <person name="Grigoriev I.V."/>
            <person name="Crous P."/>
            <person name="Smith M.E."/>
        </authorList>
    </citation>
    <scope>NUCLEOTIDE SEQUENCE</scope>
    <source>
        <strain evidence="1">RSA 2271</strain>
    </source>
</reference>
<gene>
    <name evidence="1" type="ORF">EV182_000636</name>
</gene>
<comment type="caution">
    <text evidence="1">The sequence shown here is derived from an EMBL/GenBank/DDBJ whole genome shotgun (WGS) entry which is preliminary data.</text>
</comment>
<proteinExistence type="predicted"/>
<sequence>MYLAPRHQLHAQPGPRVLQWLLLLASLFLAPALCDVAADDSSSTATDSESPVITTFASVLENGATATYYSTVGIEVTGCPSAVPVVCPKGYVSVLQGSTQEICSYFVCTKVDSASSKTNIGAILGGIFGGLGGLVVIGLVLYFLFKQRKADRTASDVYPSGGGAAHQMRESSVYSSYYTHSQFTGDRASHLTGDVNRSSAYSGTTRSPSMYSYHEGSTGSQLHHERHDDHGSPPHGSYIGTASREASARHSTVESFVDGNSMAVPTRRPEIVDINGGDSDAPPMSGPNNMHPRN</sequence>
<evidence type="ECO:0000313" key="1">
    <source>
        <dbReference type="EMBL" id="KAJ1680121.1"/>
    </source>
</evidence>
<dbReference type="EMBL" id="JAMZIH010000040">
    <property type="protein sequence ID" value="KAJ1680121.1"/>
    <property type="molecule type" value="Genomic_DNA"/>
</dbReference>
<keyword evidence="2" id="KW-1185">Reference proteome</keyword>
<evidence type="ECO:0000313" key="2">
    <source>
        <dbReference type="Proteomes" id="UP001145114"/>
    </source>
</evidence>
<dbReference type="Proteomes" id="UP001145114">
    <property type="component" value="Unassembled WGS sequence"/>
</dbReference>
<protein>
    <submittedName>
        <fullName evidence="1">Uncharacterized protein</fullName>
    </submittedName>
</protein>
<name>A0ACC1HUX0_9FUNG</name>